<evidence type="ECO:0000259" key="7">
    <source>
        <dbReference type="SMART" id="SM00563"/>
    </source>
</evidence>
<evidence type="ECO:0000256" key="3">
    <source>
        <dbReference type="ARBA" id="ARBA00022679"/>
    </source>
</evidence>
<evidence type="ECO:0000256" key="6">
    <source>
        <dbReference type="SAM" id="Phobius"/>
    </source>
</evidence>
<keyword evidence="6" id="KW-1133">Transmembrane helix</keyword>
<organism evidence="8 9">
    <name type="scientific">Gordonia aquimaris</name>
    <dbReference type="NCBI Taxonomy" id="2984863"/>
    <lineage>
        <taxon>Bacteria</taxon>
        <taxon>Bacillati</taxon>
        <taxon>Actinomycetota</taxon>
        <taxon>Actinomycetes</taxon>
        <taxon>Mycobacteriales</taxon>
        <taxon>Gordoniaceae</taxon>
        <taxon>Gordonia</taxon>
    </lineage>
</organism>
<evidence type="ECO:0000256" key="5">
    <source>
        <dbReference type="ARBA" id="ARBA00023315"/>
    </source>
</evidence>
<comment type="pathway">
    <text evidence="1">Lipid metabolism.</text>
</comment>
<accession>A0A9X3I4G7</accession>
<keyword evidence="5 8" id="KW-0012">Acyltransferase</keyword>
<feature type="transmembrane region" description="Helical" evidence="6">
    <location>
        <begin position="63"/>
        <end position="84"/>
    </location>
</feature>
<feature type="domain" description="Phospholipid/glycerol acyltransferase" evidence="7">
    <location>
        <begin position="118"/>
        <end position="230"/>
    </location>
</feature>
<evidence type="ECO:0000256" key="2">
    <source>
        <dbReference type="ARBA" id="ARBA00022516"/>
    </source>
</evidence>
<sequence>MTITSSPPAEPVVALPPLDAPALTVVGSKHAWYPDSACGDRCRQLDPAEAGGYLLVAIRLTGLFAMVVLLALTGPLAAVCPRLVRRRYLVRAARALLWSIGVSVRVDDRRPFVGGTRGLIVANHTSFLDIFALAVICPAHFVAKSDVAAMPVISGIARRLGVITIDRAALRRLPATVAEAVERLHRDSSVAVFPEGTTWCGREAGRFRPAFFQAAIDAGVPIIPVHLRFTAHDGSVTAAASLIGDDSPLDTLRRVLAVRGLVVRATVHEAQLPDADRRALALRCERLVSGAAG</sequence>
<protein>
    <submittedName>
        <fullName evidence="8">Lysophospholipid acyltransferase family protein</fullName>
    </submittedName>
</protein>
<dbReference type="InterPro" id="IPR002123">
    <property type="entry name" value="Plipid/glycerol_acylTrfase"/>
</dbReference>
<keyword evidence="6" id="KW-0812">Transmembrane</keyword>
<keyword evidence="3" id="KW-0808">Transferase</keyword>
<keyword evidence="2" id="KW-0444">Lipid biosynthesis</keyword>
<dbReference type="SMART" id="SM00563">
    <property type="entry name" value="PlsC"/>
    <property type="match status" value="1"/>
</dbReference>
<dbReference type="GO" id="GO:0003841">
    <property type="term" value="F:1-acylglycerol-3-phosphate O-acyltransferase activity"/>
    <property type="evidence" value="ECO:0007669"/>
    <property type="project" value="TreeGrafter"/>
</dbReference>
<dbReference type="AlphaFoldDB" id="A0A9X3I4G7"/>
<dbReference type="Proteomes" id="UP001143347">
    <property type="component" value="Unassembled WGS sequence"/>
</dbReference>
<dbReference type="EMBL" id="JAPKFM010000010">
    <property type="protein sequence ID" value="MCX2964693.1"/>
    <property type="molecule type" value="Genomic_DNA"/>
</dbReference>
<keyword evidence="4" id="KW-0443">Lipid metabolism</keyword>
<dbReference type="SUPFAM" id="SSF69593">
    <property type="entry name" value="Glycerol-3-phosphate (1)-acyltransferase"/>
    <property type="match status" value="1"/>
</dbReference>
<dbReference type="Pfam" id="PF01553">
    <property type="entry name" value="Acyltransferase"/>
    <property type="match status" value="1"/>
</dbReference>
<comment type="caution">
    <text evidence="8">The sequence shown here is derived from an EMBL/GenBank/DDBJ whole genome shotgun (WGS) entry which is preliminary data.</text>
</comment>
<gene>
    <name evidence="8" type="ORF">OSB52_11375</name>
</gene>
<dbReference type="RefSeq" id="WP_266061714.1">
    <property type="nucleotide sequence ID" value="NZ_JAPKFM010000010.1"/>
</dbReference>
<evidence type="ECO:0000313" key="9">
    <source>
        <dbReference type="Proteomes" id="UP001143347"/>
    </source>
</evidence>
<dbReference type="CDD" id="cd07989">
    <property type="entry name" value="LPLAT_AGPAT-like"/>
    <property type="match status" value="1"/>
</dbReference>
<keyword evidence="9" id="KW-1185">Reference proteome</keyword>
<dbReference type="PANTHER" id="PTHR10434">
    <property type="entry name" value="1-ACYL-SN-GLYCEROL-3-PHOSPHATE ACYLTRANSFERASE"/>
    <property type="match status" value="1"/>
</dbReference>
<evidence type="ECO:0000313" key="8">
    <source>
        <dbReference type="EMBL" id="MCX2964693.1"/>
    </source>
</evidence>
<evidence type="ECO:0000256" key="4">
    <source>
        <dbReference type="ARBA" id="ARBA00023098"/>
    </source>
</evidence>
<dbReference type="PANTHER" id="PTHR10434:SF64">
    <property type="entry name" value="1-ACYL-SN-GLYCEROL-3-PHOSPHATE ACYLTRANSFERASE-RELATED"/>
    <property type="match status" value="1"/>
</dbReference>
<proteinExistence type="predicted"/>
<evidence type="ECO:0000256" key="1">
    <source>
        <dbReference type="ARBA" id="ARBA00005189"/>
    </source>
</evidence>
<reference evidence="8" key="1">
    <citation type="submission" date="2022-10" db="EMBL/GenBank/DDBJ databases">
        <title>WGS of marine actinomycetes from Thailand.</title>
        <authorList>
            <person name="Thawai C."/>
        </authorList>
    </citation>
    <scope>NUCLEOTIDE SEQUENCE</scope>
    <source>
        <strain evidence="8">SW21</strain>
    </source>
</reference>
<name>A0A9X3I4G7_9ACTN</name>
<keyword evidence="6" id="KW-0472">Membrane</keyword>
<dbReference type="GO" id="GO:0006654">
    <property type="term" value="P:phosphatidic acid biosynthetic process"/>
    <property type="evidence" value="ECO:0007669"/>
    <property type="project" value="TreeGrafter"/>
</dbReference>